<comment type="caution">
    <text evidence="2">The sequence shown here is derived from an EMBL/GenBank/DDBJ whole genome shotgun (WGS) entry which is preliminary data.</text>
</comment>
<name>A0A1G1UY97_9BACT</name>
<protein>
    <recommendedName>
        <fullName evidence="1">TraC-like domain-containing protein</fullName>
    </recommendedName>
</protein>
<evidence type="ECO:0000313" key="3">
    <source>
        <dbReference type="Proteomes" id="UP000177967"/>
    </source>
</evidence>
<gene>
    <name evidence="2" type="ORF">A2782_03805</name>
</gene>
<evidence type="ECO:0000313" key="2">
    <source>
        <dbReference type="EMBL" id="OGY08112.1"/>
    </source>
</evidence>
<proteinExistence type="predicted"/>
<dbReference type="InterPro" id="IPR058596">
    <property type="entry name" value="TraC-like_dom"/>
</dbReference>
<feature type="domain" description="TraC-like" evidence="1">
    <location>
        <begin position="24"/>
        <end position="135"/>
    </location>
</feature>
<dbReference type="Proteomes" id="UP000177967">
    <property type="component" value="Unassembled WGS sequence"/>
</dbReference>
<dbReference type="Pfam" id="PF26593">
    <property type="entry name" value="TraC-like"/>
    <property type="match status" value="1"/>
</dbReference>
<sequence length="210" mass="23967">MSNIQPIKASSQHHIIVADIVDDVVLTKDGGAAVVLRSTALNFSLLSEKEQEAVTISYAALLNSLSFPIQILVRSQKKDITRYLAFLDTQEKLQTNPQLKNLMVVYKNFVSQMVKKRNVLEKEFYIVIPFSPLELGITTSNFIDLFTPSVKTKRAKNLPYSKSYIIKKTKTVLYPKRDHLIRQVGRLGIKMDQLVTEELATLFFKIYKQT</sequence>
<dbReference type="STRING" id="1797513.A2782_03805"/>
<dbReference type="AlphaFoldDB" id="A0A1G1UY97"/>
<evidence type="ECO:0000259" key="1">
    <source>
        <dbReference type="Pfam" id="PF26593"/>
    </source>
</evidence>
<reference evidence="2 3" key="1">
    <citation type="journal article" date="2016" name="Nat. Commun.">
        <title>Thousands of microbial genomes shed light on interconnected biogeochemical processes in an aquifer system.</title>
        <authorList>
            <person name="Anantharaman K."/>
            <person name="Brown C.T."/>
            <person name="Hug L.A."/>
            <person name="Sharon I."/>
            <person name="Castelle C.J."/>
            <person name="Probst A.J."/>
            <person name="Thomas B.C."/>
            <person name="Singh A."/>
            <person name="Wilkins M.J."/>
            <person name="Karaoz U."/>
            <person name="Brodie E.L."/>
            <person name="Williams K.H."/>
            <person name="Hubbard S.S."/>
            <person name="Banfield J.F."/>
        </authorList>
    </citation>
    <scope>NUCLEOTIDE SEQUENCE [LARGE SCALE GENOMIC DNA]</scope>
</reference>
<organism evidence="2 3">
    <name type="scientific">Candidatus Blackburnbacteria bacterium RIFCSPHIGHO2_01_FULL_43_15b</name>
    <dbReference type="NCBI Taxonomy" id="1797513"/>
    <lineage>
        <taxon>Bacteria</taxon>
        <taxon>Candidatus Blackburniibacteriota</taxon>
    </lineage>
</organism>
<dbReference type="EMBL" id="MHBW01000031">
    <property type="protein sequence ID" value="OGY08112.1"/>
    <property type="molecule type" value="Genomic_DNA"/>
</dbReference>
<accession>A0A1G1UY97</accession>